<evidence type="ECO:0000313" key="4">
    <source>
        <dbReference type="Proteomes" id="UP000198415"/>
    </source>
</evidence>
<dbReference type="AlphaFoldDB" id="A0A239DS70"/>
<keyword evidence="2" id="KW-0812">Transmembrane</keyword>
<feature type="region of interest" description="Disordered" evidence="1">
    <location>
        <begin position="1"/>
        <end position="29"/>
    </location>
</feature>
<proteinExistence type="predicted"/>
<evidence type="ECO:0000256" key="2">
    <source>
        <dbReference type="SAM" id="Phobius"/>
    </source>
</evidence>
<dbReference type="Proteomes" id="UP000198415">
    <property type="component" value="Unassembled WGS sequence"/>
</dbReference>
<dbReference type="EMBL" id="FZNR01000014">
    <property type="protein sequence ID" value="SNS35366.1"/>
    <property type="molecule type" value="Genomic_DNA"/>
</dbReference>
<evidence type="ECO:0000256" key="1">
    <source>
        <dbReference type="SAM" id="MobiDB-lite"/>
    </source>
</evidence>
<reference evidence="3 4" key="1">
    <citation type="submission" date="2017-06" db="EMBL/GenBank/DDBJ databases">
        <authorList>
            <person name="Kim H.J."/>
            <person name="Triplett B.A."/>
        </authorList>
    </citation>
    <scope>NUCLEOTIDE SEQUENCE [LARGE SCALE GENOMIC DNA]</scope>
    <source>
        <strain evidence="3 4">DSM 43151</strain>
    </source>
</reference>
<dbReference type="RefSeq" id="WP_089296606.1">
    <property type="nucleotide sequence ID" value="NZ_BOMU01000070.1"/>
</dbReference>
<feature type="region of interest" description="Disordered" evidence="1">
    <location>
        <begin position="78"/>
        <end position="146"/>
    </location>
</feature>
<feature type="transmembrane region" description="Helical" evidence="2">
    <location>
        <begin position="49"/>
        <end position="67"/>
    </location>
</feature>
<keyword evidence="2" id="KW-0472">Membrane</keyword>
<evidence type="ECO:0000313" key="3">
    <source>
        <dbReference type="EMBL" id="SNS35366.1"/>
    </source>
</evidence>
<keyword evidence="4" id="KW-1185">Reference proteome</keyword>
<name>A0A239DS70_9ACTN</name>
<gene>
    <name evidence="3" type="ORF">SAMN06264365_11478</name>
</gene>
<organism evidence="3 4">
    <name type="scientific">Actinoplanes regularis</name>
    <dbReference type="NCBI Taxonomy" id="52697"/>
    <lineage>
        <taxon>Bacteria</taxon>
        <taxon>Bacillati</taxon>
        <taxon>Actinomycetota</taxon>
        <taxon>Actinomycetes</taxon>
        <taxon>Micromonosporales</taxon>
        <taxon>Micromonosporaceae</taxon>
        <taxon>Actinoplanes</taxon>
    </lineage>
</organism>
<accession>A0A239DS70</accession>
<protein>
    <submittedName>
        <fullName evidence="3">Uncharacterized protein</fullName>
    </submittedName>
</protein>
<feature type="compositionally biased region" description="Low complexity" evidence="1">
    <location>
        <begin position="109"/>
        <end position="142"/>
    </location>
</feature>
<sequence length="262" mass="26579">MTTTDETPPPARDGSAVSGSGDAHAATGGLANSGAIDVKVETTYQRGRTAWWLLAFVAAAVALLLAWEHRQAVFGAEPLNPTPAASTGAQAGPPAQPTGTHQEPGSGNAAVPAPVTTAPRAGESATPASEVTSSPSPSPTTAQKSVAQNCNGQFTLRAGMGADLATCKVGSGSAFADVLFTDAGTAVGDGISTRTAGKGGSLKYTSYETCRGTFRSATHPTADLPITTAACLMSDRSVAYIDVIDRDSTRMVVNLLAWKLKD</sequence>
<keyword evidence="2" id="KW-1133">Transmembrane helix</keyword>